<comment type="caution">
    <text evidence="2">The sequence shown here is derived from an EMBL/GenBank/DDBJ whole genome shotgun (WGS) entry which is preliminary data.</text>
</comment>
<evidence type="ECO:0000313" key="2">
    <source>
        <dbReference type="EMBL" id="KKU10506.1"/>
    </source>
</evidence>
<reference evidence="2 3" key="1">
    <citation type="journal article" date="2015" name="Nature">
        <title>rRNA introns, odd ribosomes, and small enigmatic genomes across a large radiation of phyla.</title>
        <authorList>
            <person name="Brown C.T."/>
            <person name="Hug L.A."/>
            <person name="Thomas B.C."/>
            <person name="Sharon I."/>
            <person name="Castelle C.J."/>
            <person name="Singh A."/>
            <person name="Wilkins M.J."/>
            <person name="Williams K.H."/>
            <person name="Banfield J.F."/>
        </authorList>
    </citation>
    <scope>NUCLEOTIDE SEQUENCE [LARGE SCALE GENOMIC DNA]</scope>
</reference>
<proteinExistence type="predicted"/>
<evidence type="ECO:0000256" key="1">
    <source>
        <dbReference type="SAM" id="Phobius"/>
    </source>
</evidence>
<gene>
    <name evidence="2" type="ORF">UX13_C0010G0006</name>
</gene>
<dbReference type="AlphaFoldDB" id="A0A0G1MQ72"/>
<sequence>MRIASAIFLFYCTLVAVFLAVSGLLTTKGGLGFGTQVFFLPVFLYFLFAGIAGLRGKLDLTFEGKKVHLMIAIVLFIILVVFSYLRIQNQ</sequence>
<accession>A0A0G1MQ72</accession>
<keyword evidence="1" id="KW-0472">Membrane</keyword>
<keyword evidence="1" id="KW-0812">Transmembrane</keyword>
<keyword evidence="1" id="KW-1133">Transmembrane helix</keyword>
<feature type="transmembrane region" description="Helical" evidence="1">
    <location>
        <begin position="37"/>
        <end position="55"/>
    </location>
</feature>
<protein>
    <submittedName>
        <fullName evidence="2">Uncharacterized protein</fullName>
    </submittedName>
</protein>
<dbReference type="Proteomes" id="UP000034329">
    <property type="component" value="Unassembled WGS sequence"/>
</dbReference>
<name>A0A0G1MQ72_9BACT</name>
<feature type="transmembrane region" description="Helical" evidence="1">
    <location>
        <begin position="6"/>
        <end position="25"/>
    </location>
</feature>
<feature type="transmembrane region" description="Helical" evidence="1">
    <location>
        <begin position="67"/>
        <end position="85"/>
    </location>
</feature>
<organism evidence="2 3">
    <name type="scientific">Candidatus Woesebacteria bacterium GW2011_GWB1_45_5</name>
    <dbReference type="NCBI Taxonomy" id="1618581"/>
    <lineage>
        <taxon>Bacteria</taxon>
        <taxon>Candidatus Woeseibacteriota</taxon>
    </lineage>
</organism>
<dbReference type="EMBL" id="LCLA01000010">
    <property type="protein sequence ID" value="KKU10506.1"/>
    <property type="molecule type" value="Genomic_DNA"/>
</dbReference>
<evidence type="ECO:0000313" key="3">
    <source>
        <dbReference type="Proteomes" id="UP000034329"/>
    </source>
</evidence>